<protein>
    <submittedName>
        <fullName evidence="1">Uncharacterized protein</fullName>
    </submittedName>
</protein>
<dbReference type="Proteomes" id="UP000499080">
    <property type="component" value="Unassembled WGS sequence"/>
</dbReference>
<evidence type="ECO:0000313" key="2">
    <source>
        <dbReference type="Proteomes" id="UP000499080"/>
    </source>
</evidence>
<proteinExistence type="predicted"/>
<dbReference type="EMBL" id="BGPR01000177">
    <property type="protein sequence ID" value="GBM02097.1"/>
    <property type="molecule type" value="Genomic_DNA"/>
</dbReference>
<evidence type="ECO:0000313" key="1">
    <source>
        <dbReference type="EMBL" id="GBM02097.1"/>
    </source>
</evidence>
<organism evidence="1 2">
    <name type="scientific">Araneus ventricosus</name>
    <name type="common">Orbweaver spider</name>
    <name type="synonym">Epeira ventricosa</name>
    <dbReference type="NCBI Taxonomy" id="182803"/>
    <lineage>
        <taxon>Eukaryota</taxon>
        <taxon>Metazoa</taxon>
        <taxon>Ecdysozoa</taxon>
        <taxon>Arthropoda</taxon>
        <taxon>Chelicerata</taxon>
        <taxon>Arachnida</taxon>
        <taxon>Araneae</taxon>
        <taxon>Araneomorphae</taxon>
        <taxon>Entelegynae</taxon>
        <taxon>Araneoidea</taxon>
        <taxon>Araneidae</taxon>
        <taxon>Araneus</taxon>
    </lineage>
</organism>
<keyword evidence="2" id="KW-1185">Reference proteome</keyword>
<dbReference type="AlphaFoldDB" id="A0A4Y2CEC7"/>
<name>A0A4Y2CEC7_ARAVE</name>
<sequence>MFFEIILSQSLEKSNQPSPSGLPTEIFKMSEILQFSTIRTAKFHRHVNPTAPRQKPIVNVKNRSKWAWHGAEGWMSMDIQLERTSITPFGLAGYKCGNRTAVGTL</sequence>
<accession>A0A4Y2CEC7</accession>
<comment type="caution">
    <text evidence="1">The sequence shown here is derived from an EMBL/GenBank/DDBJ whole genome shotgun (WGS) entry which is preliminary data.</text>
</comment>
<reference evidence="1 2" key="1">
    <citation type="journal article" date="2019" name="Sci. Rep.">
        <title>Orb-weaving spider Araneus ventricosus genome elucidates the spidroin gene catalogue.</title>
        <authorList>
            <person name="Kono N."/>
            <person name="Nakamura H."/>
            <person name="Ohtoshi R."/>
            <person name="Moran D.A.P."/>
            <person name="Shinohara A."/>
            <person name="Yoshida Y."/>
            <person name="Fujiwara M."/>
            <person name="Mori M."/>
            <person name="Tomita M."/>
            <person name="Arakawa K."/>
        </authorList>
    </citation>
    <scope>NUCLEOTIDE SEQUENCE [LARGE SCALE GENOMIC DNA]</scope>
</reference>
<gene>
    <name evidence="1" type="ORF">AVEN_190539_1</name>
</gene>